<dbReference type="EMBL" id="JAKKPZ010000032">
    <property type="protein sequence ID" value="KAI1709081.1"/>
    <property type="molecule type" value="Genomic_DNA"/>
</dbReference>
<sequence length="211" mass="23844">MLSLLFAVFAISMSTFNVKSEQIKQCLCSEMEPCMEIYGTSLMPCIESCESEASDIGADVDELKQCLHKLEPHFKTTMECVKNTHFDVCANETREDVPKRYPETIKMSADVEVKNTLSKPNVPYDVKKFLVTGRKLRQCVHSCIDRRANECLQKAKCALDHPSDPKIVEKTRECGLHTGLNSHLAREVCHCVRDSGVKDLQNVCETINDQQ</sequence>
<dbReference type="Proteomes" id="UP001201812">
    <property type="component" value="Unassembled WGS sequence"/>
</dbReference>
<organism evidence="2 3">
    <name type="scientific">Ditylenchus destructor</name>
    <dbReference type="NCBI Taxonomy" id="166010"/>
    <lineage>
        <taxon>Eukaryota</taxon>
        <taxon>Metazoa</taxon>
        <taxon>Ecdysozoa</taxon>
        <taxon>Nematoda</taxon>
        <taxon>Chromadorea</taxon>
        <taxon>Rhabditida</taxon>
        <taxon>Tylenchina</taxon>
        <taxon>Tylenchomorpha</taxon>
        <taxon>Sphaerularioidea</taxon>
        <taxon>Anguinidae</taxon>
        <taxon>Anguininae</taxon>
        <taxon>Ditylenchus</taxon>
    </lineage>
</organism>
<feature type="chain" id="PRO_5042196471" evidence="1">
    <location>
        <begin position="21"/>
        <end position="211"/>
    </location>
</feature>
<reference evidence="2" key="1">
    <citation type="submission" date="2022-01" db="EMBL/GenBank/DDBJ databases">
        <title>Genome Sequence Resource for Two Populations of Ditylenchus destructor, the Migratory Endoparasitic Phytonematode.</title>
        <authorList>
            <person name="Zhang H."/>
            <person name="Lin R."/>
            <person name="Xie B."/>
        </authorList>
    </citation>
    <scope>NUCLEOTIDE SEQUENCE</scope>
    <source>
        <strain evidence="2">BazhouSP</strain>
    </source>
</reference>
<evidence type="ECO:0000313" key="2">
    <source>
        <dbReference type="EMBL" id="KAI1709081.1"/>
    </source>
</evidence>
<dbReference type="PANTHER" id="PTHR34401:SF3">
    <property type="entry name" value="DB DOMAIN-CONTAINING PROTEIN"/>
    <property type="match status" value="1"/>
</dbReference>
<name>A0AAD4R159_9BILA</name>
<evidence type="ECO:0000313" key="3">
    <source>
        <dbReference type="Proteomes" id="UP001201812"/>
    </source>
</evidence>
<dbReference type="AlphaFoldDB" id="A0AAD4R159"/>
<proteinExistence type="predicted"/>
<accession>A0AAD4R159</accession>
<evidence type="ECO:0000256" key="1">
    <source>
        <dbReference type="SAM" id="SignalP"/>
    </source>
</evidence>
<keyword evidence="1" id="KW-0732">Signal</keyword>
<comment type="caution">
    <text evidence="2">The sequence shown here is derived from an EMBL/GenBank/DDBJ whole genome shotgun (WGS) entry which is preliminary data.</text>
</comment>
<gene>
    <name evidence="2" type="ORF">DdX_11479</name>
</gene>
<feature type="signal peptide" evidence="1">
    <location>
        <begin position="1"/>
        <end position="20"/>
    </location>
</feature>
<keyword evidence="3" id="KW-1185">Reference proteome</keyword>
<dbReference type="PANTHER" id="PTHR34401">
    <property type="entry name" value="PROTEIN CBG12388-RELATED"/>
    <property type="match status" value="1"/>
</dbReference>
<protein>
    <submittedName>
        <fullName evidence="2">Uncharacterized protein</fullName>
    </submittedName>
</protein>